<proteinExistence type="predicted"/>
<organism evidence="1 2">
    <name type="scientific">Choristoneura fumiferana</name>
    <name type="common">Spruce budworm moth</name>
    <name type="synonym">Archips fumiferana</name>
    <dbReference type="NCBI Taxonomy" id="7141"/>
    <lineage>
        <taxon>Eukaryota</taxon>
        <taxon>Metazoa</taxon>
        <taxon>Ecdysozoa</taxon>
        <taxon>Arthropoda</taxon>
        <taxon>Hexapoda</taxon>
        <taxon>Insecta</taxon>
        <taxon>Pterygota</taxon>
        <taxon>Neoptera</taxon>
        <taxon>Endopterygota</taxon>
        <taxon>Lepidoptera</taxon>
        <taxon>Glossata</taxon>
        <taxon>Ditrysia</taxon>
        <taxon>Tortricoidea</taxon>
        <taxon>Tortricidae</taxon>
        <taxon>Tortricinae</taxon>
        <taxon>Choristoneura</taxon>
    </lineage>
</organism>
<dbReference type="EMBL" id="CM046119">
    <property type="protein sequence ID" value="KAI8425508.1"/>
    <property type="molecule type" value="Genomic_DNA"/>
</dbReference>
<sequence length="195" mass="21571">MDDDDEIDGSYYFPCSSVLFRCFVFVMLSFLFGLQVHTYLYGPKEGLDGSFNDIKYVVMQLTRGLSESEMERVSSALPAVAAAAGRARDALGPALRPGRGFDLADYDRQVTFYKWPIIGRLRAGIGWRSHSGHRDTWVTSCTSRRFLGAAPAHVVMCRECQSARAIIQPGALPGQCWAFKGAIGEATIRLLGQYT</sequence>
<gene>
    <name evidence="1" type="ORF">MSG28_011341</name>
</gene>
<evidence type="ECO:0000313" key="1">
    <source>
        <dbReference type="EMBL" id="KAI8425508.1"/>
    </source>
</evidence>
<dbReference type="Proteomes" id="UP001064048">
    <property type="component" value="Chromosome 19"/>
</dbReference>
<comment type="caution">
    <text evidence="1">The sequence shown here is derived from an EMBL/GenBank/DDBJ whole genome shotgun (WGS) entry which is preliminary data.</text>
</comment>
<accession>A0ACC0JN08</accession>
<evidence type="ECO:0000313" key="2">
    <source>
        <dbReference type="Proteomes" id="UP001064048"/>
    </source>
</evidence>
<reference evidence="1 2" key="1">
    <citation type="journal article" date="2022" name="Genome Biol. Evol.">
        <title>The Spruce Budworm Genome: Reconstructing the Evolutionary History of Antifreeze Proteins.</title>
        <authorList>
            <person name="Beliveau C."/>
            <person name="Gagne P."/>
            <person name="Picq S."/>
            <person name="Vernygora O."/>
            <person name="Keeling C.I."/>
            <person name="Pinkney K."/>
            <person name="Doucet D."/>
            <person name="Wen F."/>
            <person name="Johnston J.S."/>
            <person name="Maaroufi H."/>
            <person name="Boyle B."/>
            <person name="Laroche J."/>
            <person name="Dewar K."/>
            <person name="Juretic N."/>
            <person name="Blackburn G."/>
            <person name="Nisole A."/>
            <person name="Brunet B."/>
            <person name="Brandao M."/>
            <person name="Lumley L."/>
            <person name="Duan J."/>
            <person name="Quan G."/>
            <person name="Lucarotti C.J."/>
            <person name="Roe A.D."/>
            <person name="Sperling F.A.H."/>
            <person name="Levesque R.C."/>
            <person name="Cusson M."/>
        </authorList>
    </citation>
    <scope>NUCLEOTIDE SEQUENCE [LARGE SCALE GENOMIC DNA]</scope>
    <source>
        <strain evidence="1">Glfc:IPQL:Cfum</strain>
    </source>
</reference>
<name>A0ACC0JN08_CHOFU</name>
<keyword evidence="2" id="KW-1185">Reference proteome</keyword>
<protein>
    <submittedName>
        <fullName evidence="1">Uncharacterized protein</fullName>
    </submittedName>
</protein>